<sequence>MAIRRFQSADLPEVEGLWNRFYPARFRLDLEMLRLHTVDSPAFDFDASFAVADGASFVACSLIKSSATPTLYPGGEARHAHLCAFACASPDSGDEALRASIDAVRRRGATRLVLGQDSRHLLPGCPDDALGLRASLERVGFRRGGEIFDLERDLQDYRPRPLPEGSAFRPLDEADMKTLDRLLKDEFSPRWRFDVTDKARREGPECVFGLFVDGSLSGFALLQQEGAKLPLGGAVWRASLGPNWCSLGPIGVVKALRGRGLGDALLGSALERLRDRGARRCIIDWTVLASFYEAHGFAVTRRYTAMSLDLAT</sequence>
<dbReference type="SUPFAM" id="SSF55729">
    <property type="entry name" value="Acyl-CoA N-acyltransferases (Nat)"/>
    <property type="match status" value="1"/>
</dbReference>
<dbReference type="PROSITE" id="PS51186">
    <property type="entry name" value="GNAT"/>
    <property type="match status" value="1"/>
</dbReference>
<evidence type="ECO:0000259" key="1">
    <source>
        <dbReference type="PROSITE" id="PS51186"/>
    </source>
</evidence>
<dbReference type="GO" id="GO:0016747">
    <property type="term" value="F:acyltransferase activity, transferring groups other than amino-acyl groups"/>
    <property type="evidence" value="ECO:0007669"/>
    <property type="project" value="InterPro"/>
</dbReference>
<dbReference type="Gene3D" id="3.40.630.30">
    <property type="match status" value="1"/>
</dbReference>
<feature type="domain" description="N-acetyltransferase" evidence="1">
    <location>
        <begin position="166"/>
        <end position="311"/>
    </location>
</feature>
<dbReference type="AlphaFoldDB" id="A0A931PW45"/>
<proteinExistence type="predicted"/>
<reference evidence="2" key="1">
    <citation type="submission" date="2020-07" db="EMBL/GenBank/DDBJ databases">
        <title>Huge and variable diversity of episymbiotic CPR bacteria and DPANN archaea in groundwater ecosystems.</title>
        <authorList>
            <person name="He C.Y."/>
            <person name="Keren R."/>
            <person name="Whittaker M."/>
            <person name="Farag I.F."/>
            <person name="Doudna J."/>
            <person name="Cate J.H.D."/>
            <person name="Banfield J.F."/>
        </authorList>
    </citation>
    <scope>NUCLEOTIDE SEQUENCE</scope>
    <source>
        <strain evidence="2">NC_groundwater_17_Pr7_B-0.1um_64_12</strain>
    </source>
</reference>
<dbReference type="EMBL" id="JACOSL010000027">
    <property type="protein sequence ID" value="MBI1756271.1"/>
    <property type="molecule type" value="Genomic_DNA"/>
</dbReference>
<organism evidence="2 3">
    <name type="scientific">Fimbriimonas ginsengisoli</name>
    <dbReference type="NCBI Taxonomy" id="1005039"/>
    <lineage>
        <taxon>Bacteria</taxon>
        <taxon>Bacillati</taxon>
        <taxon>Armatimonadota</taxon>
        <taxon>Fimbriimonadia</taxon>
        <taxon>Fimbriimonadales</taxon>
        <taxon>Fimbriimonadaceae</taxon>
        <taxon>Fimbriimonas</taxon>
    </lineage>
</organism>
<gene>
    <name evidence="2" type="ORF">HYR64_04090</name>
</gene>
<dbReference type="InterPro" id="IPR016181">
    <property type="entry name" value="Acyl_CoA_acyltransferase"/>
</dbReference>
<evidence type="ECO:0000313" key="3">
    <source>
        <dbReference type="Proteomes" id="UP000727962"/>
    </source>
</evidence>
<dbReference type="InterPro" id="IPR000182">
    <property type="entry name" value="GNAT_dom"/>
</dbReference>
<evidence type="ECO:0000313" key="2">
    <source>
        <dbReference type="EMBL" id="MBI1756271.1"/>
    </source>
</evidence>
<accession>A0A931PW45</accession>
<dbReference type="CDD" id="cd04301">
    <property type="entry name" value="NAT_SF"/>
    <property type="match status" value="1"/>
</dbReference>
<dbReference type="Proteomes" id="UP000727962">
    <property type="component" value="Unassembled WGS sequence"/>
</dbReference>
<name>A0A931PW45_FIMGI</name>
<dbReference type="Pfam" id="PF00583">
    <property type="entry name" value="Acetyltransf_1"/>
    <property type="match status" value="1"/>
</dbReference>
<protein>
    <submittedName>
        <fullName evidence="2">GNAT family N-acetyltransferase</fullName>
    </submittedName>
</protein>
<comment type="caution">
    <text evidence="2">The sequence shown here is derived from an EMBL/GenBank/DDBJ whole genome shotgun (WGS) entry which is preliminary data.</text>
</comment>